<name>A0A7M7SV20_STRPU</name>
<dbReference type="GeneID" id="105439745"/>
<feature type="chain" id="PRO_5029893305" evidence="1">
    <location>
        <begin position="21"/>
        <end position="102"/>
    </location>
</feature>
<organism evidence="2 3">
    <name type="scientific">Strongylocentrotus purpuratus</name>
    <name type="common">Purple sea urchin</name>
    <dbReference type="NCBI Taxonomy" id="7668"/>
    <lineage>
        <taxon>Eukaryota</taxon>
        <taxon>Metazoa</taxon>
        <taxon>Echinodermata</taxon>
        <taxon>Eleutherozoa</taxon>
        <taxon>Echinozoa</taxon>
        <taxon>Echinoidea</taxon>
        <taxon>Euechinoidea</taxon>
        <taxon>Echinacea</taxon>
        <taxon>Camarodonta</taxon>
        <taxon>Echinidea</taxon>
        <taxon>Strongylocentrotidae</taxon>
        <taxon>Strongylocentrotus</taxon>
    </lineage>
</organism>
<dbReference type="KEGG" id="spu:105439745"/>
<accession>A0A7M7SV20</accession>
<keyword evidence="3" id="KW-1185">Reference proteome</keyword>
<dbReference type="EnsemblMetazoa" id="XM_030977645">
    <property type="protein sequence ID" value="XP_030833505"/>
    <property type="gene ID" value="LOC105439745"/>
</dbReference>
<evidence type="ECO:0000313" key="2">
    <source>
        <dbReference type="EnsemblMetazoa" id="XP_030833505"/>
    </source>
</evidence>
<reference evidence="3" key="1">
    <citation type="submission" date="2015-02" db="EMBL/GenBank/DDBJ databases">
        <title>Genome sequencing for Strongylocentrotus purpuratus.</title>
        <authorList>
            <person name="Murali S."/>
            <person name="Liu Y."/>
            <person name="Vee V."/>
            <person name="English A."/>
            <person name="Wang M."/>
            <person name="Skinner E."/>
            <person name="Han Y."/>
            <person name="Muzny D.M."/>
            <person name="Worley K.C."/>
            <person name="Gibbs R.A."/>
        </authorList>
    </citation>
    <scope>NUCLEOTIDE SEQUENCE</scope>
</reference>
<dbReference type="RefSeq" id="XP_030833505.1">
    <property type="nucleotide sequence ID" value="XM_030977645.1"/>
</dbReference>
<keyword evidence="1" id="KW-0732">Signal</keyword>
<reference evidence="2" key="2">
    <citation type="submission" date="2021-01" db="UniProtKB">
        <authorList>
            <consortium name="EnsemblMetazoa"/>
        </authorList>
    </citation>
    <scope>IDENTIFICATION</scope>
</reference>
<dbReference type="OMA" id="ECWCHRR"/>
<sequence length="102" mass="11277">MASKLFVITLVVMLVGTACAMYDDEGNGYADGDGYGLDGGYQMDQFLDELHPMLAIKRDNNRDKAAKKYKSCAPVQGSHQECWCHRRSGKIFQCFGAFGGKK</sequence>
<dbReference type="Proteomes" id="UP000007110">
    <property type="component" value="Unassembled WGS sequence"/>
</dbReference>
<dbReference type="AlphaFoldDB" id="A0A7M7SV20"/>
<dbReference type="PROSITE" id="PS51257">
    <property type="entry name" value="PROKAR_LIPOPROTEIN"/>
    <property type="match status" value="1"/>
</dbReference>
<proteinExistence type="predicted"/>
<protein>
    <submittedName>
        <fullName evidence="2">Uncharacterized protein</fullName>
    </submittedName>
</protein>
<evidence type="ECO:0000313" key="3">
    <source>
        <dbReference type="Proteomes" id="UP000007110"/>
    </source>
</evidence>
<evidence type="ECO:0000256" key="1">
    <source>
        <dbReference type="SAM" id="SignalP"/>
    </source>
</evidence>
<feature type="signal peptide" evidence="1">
    <location>
        <begin position="1"/>
        <end position="20"/>
    </location>
</feature>
<dbReference type="InParanoid" id="A0A7M7SV20"/>